<sequence length="641" mass="71484">MQLPSPTPTPPAAQNETRYYVLVGPTSLQVFETASPLALGFKGFTTRDEAELWIEQYLQGKPEESPTRPQTPDRDEYHSASHPRLFSPGREYPAPLARDEGSISVSEIPGSTIKLSAEQKKVLDIVVAGGNVFFTGPAGTGKSVLLREIVRTLRHMRPNNPESLAVTASTGIAGINIGGSTIHSFSGIRLGKEEDGPLARRIKGSRILSKRWQDLKTLIIDEISMLDGRIFDKLEFIAREVRRVRAPFGGIQLVLSGDFCQLPPVPDESHNHRLASTFCFDANSWRSCMPELPVVLTQVFRQNDKEFVDILARMRVGALTDPQIQKLQSLSRPLVYPDGIEPTELYPTRAEVDACNQKRMAGLSGTTHTYLAMDRAGHDVNGNMIPKEQVIKLLDKLLISPSTITLKEGSQVMLIKNIVQGSMVNGSIGRIIGFMTISEALKKQIAIATRKDKEESEDLTSRRPPPMVPLDKILFDDKKQLFPLVQFTSGAMLLCAPTNFTIEGYLGNVECERMQVPLILAWAMSIHKSQGQTLSRVKIDLRRIFERGQTYVAISRATSMENLEILNFNAVKVQAHPHVLEWQKEWQPVPLPVTPANPSQSDLDILMDSPSVHEDDFIWDEMDSEDAIQQYHSNFSVTSRK</sequence>
<organism evidence="13 14">
    <name type="scientific">Moniliophthora roreri (strain MCA 2997)</name>
    <name type="common">Cocoa frosty pod rot fungus</name>
    <name type="synonym">Crinipellis roreri</name>
    <dbReference type="NCBI Taxonomy" id="1381753"/>
    <lineage>
        <taxon>Eukaryota</taxon>
        <taxon>Fungi</taxon>
        <taxon>Dikarya</taxon>
        <taxon>Basidiomycota</taxon>
        <taxon>Agaricomycotina</taxon>
        <taxon>Agaricomycetes</taxon>
        <taxon>Agaricomycetidae</taxon>
        <taxon>Agaricales</taxon>
        <taxon>Marasmiineae</taxon>
        <taxon>Marasmiaceae</taxon>
        <taxon>Moniliophthora</taxon>
    </lineage>
</organism>
<keyword evidence="6 10" id="KW-0238">DNA-binding</keyword>
<evidence type="ECO:0000256" key="3">
    <source>
        <dbReference type="ARBA" id="ARBA00022801"/>
    </source>
</evidence>
<dbReference type="GO" id="GO:0016887">
    <property type="term" value="F:ATP hydrolysis activity"/>
    <property type="evidence" value="ECO:0007669"/>
    <property type="project" value="RHEA"/>
</dbReference>
<dbReference type="GO" id="GO:0005739">
    <property type="term" value="C:mitochondrion"/>
    <property type="evidence" value="ECO:0007669"/>
    <property type="project" value="UniProtKB-SubCell"/>
</dbReference>
<gene>
    <name evidence="10" type="primary">PIF1</name>
    <name evidence="13" type="ORF">Moror_295</name>
</gene>
<dbReference type="InterPro" id="IPR048293">
    <property type="entry name" value="PIF1_RRM3_pfh1"/>
</dbReference>
<dbReference type="GO" id="GO:0006310">
    <property type="term" value="P:DNA recombination"/>
    <property type="evidence" value="ECO:0007669"/>
    <property type="project" value="UniProtKB-UniRule"/>
</dbReference>
<keyword evidence="7 10" id="KW-0234">DNA repair</keyword>
<feature type="DNA-binding region" evidence="10">
    <location>
        <begin position="549"/>
        <end position="568"/>
    </location>
</feature>
<accession>V2XGD7</accession>
<dbReference type="GO" id="GO:0003677">
    <property type="term" value="F:DNA binding"/>
    <property type="evidence" value="ECO:0007669"/>
    <property type="project" value="UniProtKB-KW"/>
</dbReference>
<comment type="caution">
    <text evidence="13">The sequence shown here is derived from an EMBL/GenBank/DDBJ whole genome shotgun (WGS) entry which is preliminary data.</text>
</comment>
<dbReference type="SMART" id="SM00382">
    <property type="entry name" value="AAA"/>
    <property type="match status" value="1"/>
</dbReference>
<dbReference type="GO" id="GO:0006281">
    <property type="term" value="P:DNA repair"/>
    <property type="evidence" value="ECO:0007669"/>
    <property type="project" value="UniProtKB-UniRule"/>
</dbReference>
<dbReference type="HOGENOM" id="CLU_001613_0_3_1"/>
<feature type="region of interest" description="Disordered" evidence="11">
    <location>
        <begin position="57"/>
        <end position="103"/>
    </location>
</feature>
<keyword evidence="5 10" id="KW-0067">ATP-binding</keyword>
<evidence type="ECO:0000256" key="1">
    <source>
        <dbReference type="ARBA" id="ARBA00022741"/>
    </source>
</evidence>
<evidence type="ECO:0000256" key="5">
    <source>
        <dbReference type="ARBA" id="ARBA00022840"/>
    </source>
</evidence>
<dbReference type="InterPro" id="IPR027417">
    <property type="entry name" value="P-loop_NTPase"/>
</dbReference>
<dbReference type="SUPFAM" id="SSF52540">
    <property type="entry name" value="P-loop containing nucleoside triphosphate hydrolases"/>
    <property type="match status" value="2"/>
</dbReference>
<evidence type="ECO:0000313" key="13">
    <source>
        <dbReference type="EMBL" id="ESK98248.1"/>
    </source>
</evidence>
<proteinExistence type="inferred from homology"/>
<dbReference type="Gene3D" id="3.40.50.300">
    <property type="entry name" value="P-loop containing nucleotide triphosphate hydrolases"/>
    <property type="match status" value="2"/>
</dbReference>
<dbReference type="PANTHER" id="PTHR47642:SF5">
    <property type="entry name" value="ATP-DEPENDENT DNA HELICASE"/>
    <property type="match status" value="1"/>
</dbReference>
<comment type="catalytic activity">
    <reaction evidence="10">
        <text>ATP + H2O = ADP + phosphate + H(+)</text>
        <dbReference type="Rhea" id="RHEA:13065"/>
        <dbReference type="ChEBI" id="CHEBI:15377"/>
        <dbReference type="ChEBI" id="CHEBI:15378"/>
        <dbReference type="ChEBI" id="CHEBI:30616"/>
        <dbReference type="ChEBI" id="CHEBI:43474"/>
        <dbReference type="ChEBI" id="CHEBI:456216"/>
        <dbReference type="EC" id="5.6.2.3"/>
    </reaction>
</comment>
<evidence type="ECO:0000256" key="6">
    <source>
        <dbReference type="ARBA" id="ARBA00023125"/>
    </source>
</evidence>
<comment type="subcellular location">
    <subcellularLocation>
        <location evidence="10">Nucleus</location>
    </subcellularLocation>
    <subcellularLocation>
        <location evidence="10">Mitochondrion</location>
    </subcellularLocation>
</comment>
<dbReference type="CDD" id="cd18809">
    <property type="entry name" value="SF1_C_RecD"/>
    <property type="match status" value="1"/>
</dbReference>
<comment type="cofactor">
    <cofactor evidence="10">
        <name>Mg(2+)</name>
        <dbReference type="ChEBI" id="CHEBI:18420"/>
    </cofactor>
</comment>
<dbReference type="OrthoDB" id="432234at2759"/>
<dbReference type="Proteomes" id="UP000017559">
    <property type="component" value="Unassembled WGS sequence"/>
</dbReference>
<keyword evidence="3 10" id="KW-0378">Hydrolase</keyword>
<dbReference type="AlphaFoldDB" id="V2XGD7"/>
<keyword evidence="9 10" id="KW-0539">Nucleus</keyword>
<dbReference type="STRING" id="1381753.V2XGD7"/>
<evidence type="ECO:0000256" key="9">
    <source>
        <dbReference type="ARBA" id="ARBA00023242"/>
    </source>
</evidence>
<evidence type="ECO:0000259" key="12">
    <source>
        <dbReference type="SMART" id="SM00382"/>
    </source>
</evidence>
<dbReference type="InterPro" id="IPR003593">
    <property type="entry name" value="AAA+_ATPase"/>
</dbReference>
<dbReference type="InterPro" id="IPR051055">
    <property type="entry name" value="PIF1_helicase"/>
</dbReference>
<evidence type="ECO:0000256" key="2">
    <source>
        <dbReference type="ARBA" id="ARBA00022763"/>
    </source>
</evidence>
<evidence type="ECO:0000256" key="10">
    <source>
        <dbReference type="HAMAP-Rule" id="MF_03176"/>
    </source>
</evidence>
<keyword evidence="1 10" id="KW-0547">Nucleotide-binding</keyword>
<dbReference type="KEGG" id="mrr:Moror_295"/>
<dbReference type="EMBL" id="AWSO01000003">
    <property type="protein sequence ID" value="ESK98248.1"/>
    <property type="molecule type" value="Genomic_DNA"/>
</dbReference>
<keyword evidence="8 10" id="KW-0413">Isomerase</keyword>
<evidence type="ECO:0000313" key="14">
    <source>
        <dbReference type="Proteomes" id="UP000017559"/>
    </source>
</evidence>
<keyword evidence="14" id="KW-1185">Reference proteome</keyword>
<reference evidence="13 14" key="1">
    <citation type="journal article" date="2014" name="BMC Genomics">
        <title>Genome and secretome analysis of the hemibiotrophic fungal pathogen, Moniliophthora roreri, which causes frosty pod rot disease of cacao: mechanisms of the biotrophic and necrotrophic phases.</title>
        <authorList>
            <person name="Meinhardt L.W."/>
            <person name="Costa G.G.L."/>
            <person name="Thomazella D.P.T."/>
            <person name="Teixeira P.J.P.L."/>
            <person name="Carazzolle M.F."/>
            <person name="Schuster S.C."/>
            <person name="Carlson J.E."/>
            <person name="Guiltinan M.J."/>
            <person name="Mieczkowski P."/>
            <person name="Farmer A."/>
            <person name="Ramaraj T."/>
            <person name="Crozier J."/>
            <person name="Davis R.E."/>
            <person name="Shao J."/>
            <person name="Melnick R.L."/>
            <person name="Pereira G.A.G."/>
            <person name="Bailey B.A."/>
        </authorList>
    </citation>
    <scope>NUCLEOTIDE SEQUENCE [LARGE SCALE GENOMIC DNA]</scope>
    <source>
        <strain evidence="13 14">MCA 2997</strain>
    </source>
</reference>
<dbReference type="GO" id="GO:0043139">
    <property type="term" value="F:5'-3' DNA helicase activity"/>
    <property type="evidence" value="ECO:0007669"/>
    <property type="project" value="UniProtKB-UniRule"/>
</dbReference>
<keyword evidence="10" id="KW-0496">Mitochondrion</keyword>
<dbReference type="Pfam" id="PF05970">
    <property type="entry name" value="PIF1"/>
    <property type="match status" value="1"/>
</dbReference>
<keyword evidence="2 10" id="KW-0227">DNA damage</keyword>
<evidence type="ECO:0000256" key="11">
    <source>
        <dbReference type="SAM" id="MobiDB-lite"/>
    </source>
</evidence>
<feature type="domain" description="AAA+ ATPase" evidence="12">
    <location>
        <begin position="128"/>
        <end position="330"/>
    </location>
</feature>
<comment type="function">
    <text evidence="10">DNA-dependent ATPase and 5'-3' DNA helicase required for the maintenance of both mitochondrial and nuclear genome stability.</text>
</comment>
<dbReference type="CDD" id="cd18037">
    <property type="entry name" value="DEXSc_Pif1_like"/>
    <property type="match status" value="1"/>
</dbReference>
<keyword evidence="4 10" id="KW-0347">Helicase</keyword>
<protein>
    <recommendedName>
        <fullName evidence="10">ATP-dependent DNA helicase PIF1</fullName>
        <ecNumber evidence="10">5.6.2.3</ecNumber>
    </recommendedName>
    <alternativeName>
        <fullName evidence="10">DNA 5'-3' helicase PIF1</fullName>
    </alternativeName>
    <alternativeName>
        <fullName evidence="10">DNA repair and recombination helicase PIF1</fullName>
    </alternativeName>
</protein>
<feature type="compositionally biased region" description="Basic and acidic residues" evidence="11">
    <location>
        <begin position="61"/>
        <end position="79"/>
    </location>
</feature>
<keyword evidence="10" id="KW-0233">DNA recombination</keyword>
<dbReference type="GO" id="GO:0005524">
    <property type="term" value="F:ATP binding"/>
    <property type="evidence" value="ECO:0007669"/>
    <property type="project" value="UniProtKB-UniRule"/>
</dbReference>
<evidence type="ECO:0000256" key="7">
    <source>
        <dbReference type="ARBA" id="ARBA00023204"/>
    </source>
</evidence>
<dbReference type="GO" id="GO:0005634">
    <property type="term" value="C:nucleus"/>
    <property type="evidence" value="ECO:0007669"/>
    <property type="project" value="UniProtKB-SubCell"/>
</dbReference>
<evidence type="ECO:0000256" key="8">
    <source>
        <dbReference type="ARBA" id="ARBA00023235"/>
    </source>
</evidence>
<evidence type="ECO:0000256" key="4">
    <source>
        <dbReference type="ARBA" id="ARBA00022806"/>
    </source>
</evidence>
<dbReference type="InterPro" id="IPR010285">
    <property type="entry name" value="DNA_helicase_pif1-like_DEAD"/>
</dbReference>
<name>V2XGD7_MONRO</name>
<dbReference type="EC" id="5.6.2.3" evidence="10"/>
<dbReference type="PANTHER" id="PTHR47642">
    <property type="entry name" value="ATP-DEPENDENT DNA HELICASE"/>
    <property type="match status" value="1"/>
</dbReference>
<dbReference type="HAMAP" id="MF_03176">
    <property type="entry name" value="PIF1"/>
    <property type="match status" value="1"/>
</dbReference>
<dbReference type="GO" id="GO:0000723">
    <property type="term" value="P:telomere maintenance"/>
    <property type="evidence" value="ECO:0007669"/>
    <property type="project" value="InterPro"/>
</dbReference>
<comment type="similarity">
    <text evidence="10">Belongs to the helicase family. PIF1 subfamily.</text>
</comment>
<comment type="subunit">
    <text evidence="10">Monomer.</text>
</comment>
<feature type="binding site" evidence="10">
    <location>
        <begin position="136"/>
        <end position="143"/>
    </location>
    <ligand>
        <name>ATP</name>
        <dbReference type="ChEBI" id="CHEBI:30616"/>
    </ligand>
</feature>